<dbReference type="Gene3D" id="1.10.530.40">
    <property type="match status" value="1"/>
</dbReference>
<dbReference type="PANTHER" id="PTHR37406">
    <property type="entry name" value="T4-TYPE LYSOZYME 1-RELATED"/>
    <property type="match status" value="1"/>
</dbReference>
<evidence type="ECO:0000256" key="2">
    <source>
        <dbReference type="ARBA" id="ARBA00022638"/>
    </source>
</evidence>
<dbReference type="InterPro" id="IPR023346">
    <property type="entry name" value="Lysozyme-like_dom_sf"/>
</dbReference>
<dbReference type="GO" id="GO:0042742">
    <property type="term" value="P:defense response to bacterium"/>
    <property type="evidence" value="ECO:0007669"/>
    <property type="project" value="UniProtKB-KW"/>
</dbReference>
<dbReference type="GO" id="GO:0031640">
    <property type="term" value="P:killing of cells of another organism"/>
    <property type="evidence" value="ECO:0007669"/>
    <property type="project" value="UniProtKB-KW"/>
</dbReference>
<sequence>MNMDTVIDMLTTNEGMVLHEYKDHLGYSTIGVGRLIEEGMGGITEEEARYLLENDIGRVMQRLDSKFAWWRDLSENRQHVMIDLSFNLGNRLDKFVNFLANMEAGLYDAAAFHLMDSLYAKQVKGRAERNADLIRGG</sequence>
<accession>A0A350P6I1</accession>
<evidence type="ECO:0000313" key="4">
    <source>
        <dbReference type="EMBL" id="HAW76898.1"/>
    </source>
</evidence>
<keyword evidence="3" id="KW-0326">Glycosidase</keyword>
<keyword evidence="2 3" id="KW-0081">Bacteriolytic enzyme</keyword>
<dbReference type="InterPro" id="IPR002196">
    <property type="entry name" value="Glyco_hydro_24"/>
</dbReference>
<protein>
    <recommendedName>
        <fullName evidence="3">Lysozyme</fullName>
        <ecNumber evidence="3">3.2.1.17</ecNumber>
    </recommendedName>
</protein>
<comment type="similarity">
    <text evidence="3">Belongs to the glycosyl hydrolase 24 family.</text>
</comment>
<organism evidence="4 5">
    <name type="scientific">Alteromonas australica</name>
    <dbReference type="NCBI Taxonomy" id="589873"/>
    <lineage>
        <taxon>Bacteria</taxon>
        <taxon>Pseudomonadati</taxon>
        <taxon>Pseudomonadota</taxon>
        <taxon>Gammaproteobacteria</taxon>
        <taxon>Alteromonadales</taxon>
        <taxon>Alteromonadaceae</taxon>
        <taxon>Alteromonas/Salinimonas group</taxon>
        <taxon>Alteromonas</taxon>
    </lineage>
</organism>
<dbReference type="InterPro" id="IPR052619">
    <property type="entry name" value="Phage_lysozyme-like"/>
</dbReference>
<dbReference type="EC" id="3.2.1.17" evidence="3"/>
<gene>
    <name evidence="4" type="ORF">DCW74_14340</name>
</gene>
<dbReference type="GO" id="GO:0003796">
    <property type="term" value="F:lysozyme activity"/>
    <property type="evidence" value="ECO:0007669"/>
    <property type="project" value="UniProtKB-EC"/>
</dbReference>
<dbReference type="GO" id="GO:0009253">
    <property type="term" value="P:peptidoglycan catabolic process"/>
    <property type="evidence" value="ECO:0007669"/>
    <property type="project" value="InterPro"/>
</dbReference>
<dbReference type="GO" id="GO:0016998">
    <property type="term" value="P:cell wall macromolecule catabolic process"/>
    <property type="evidence" value="ECO:0007669"/>
    <property type="project" value="InterPro"/>
</dbReference>
<comment type="caution">
    <text evidence="4">The sequence shown here is derived from an EMBL/GenBank/DDBJ whole genome shotgun (WGS) entry which is preliminary data.</text>
</comment>
<evidence type="ECO:0000256" key="3">
    <source>
        <dbReference type="RuleBase" id="RU003788"/>
    </source>
</evidence>
<dbReference type="EMBL" id="DNAN01000505">
    <property type="protein sequence ID" value="HAW76898.1"/>
    <property type="molecule type" value="Genomic_DNA"/>
</dbReference>
<dbReference type="Pfam" id="PF00959">
    <property type="entry name" value="Phage_lysozyme"/>
    <property type="match status" value="1"/>
</dbReference>
<dbReference type="InterPro" id="IPR023347">
    <property type="entry name" value="Lysozyme_dom_sf"/>
</dbReference>
<dbReference type="Proteomes" id="UP000263517">
    <property type="component" value="Unassembled WGS sequence"/>
</dbReference>
<dbReference type="AlphaFoldDB" id="A0A350P6I1"/>
<keyword evidence="3" id="KW-0378">Hydrolase</keyword>
<evidence type="ECO:0000313" key="5">
    <source>
        <dbReference type="Proteomes" id="UP000263517"/>
    </source>
</evidence>
<dbReference type="SUPFAM" id="SSF53955">
    <property type="entry name" value="Lysozyme-like"/>
    <property type="match status" value="1"/>
</dbReference>
<evidence type="ECO:0000256" key="1">
    <source>
        <dbReference type="ARBA" id="ARBA00022529"/>
    </source>
</evidence>
<keyword evidence="1 3" id="KW-0929">Antimicrobial</keyword>
<dbReference type="PANTHER" id="PTHR37406:SF1">
    <property type="entry name" value="T4-TYPE LYSOZYME 1-RELATED"/>
    <property type="match status" value="1"/>
</dbReference>
<proteinExistence type="inferred from homology"/>
<reference evidence="4 5" key="1">
    <citation type="journal article" date="2018" name="Nat. Biotechnol.">
        <title>A standardized bacterial taxonomy based on genome phylogeny substantially revises the tree of life.</title>
        <authorList>
            <person name="Parks D.H."/>
            <person name="Chuvochina M."/>
            <person name="Waite D.W."/>
            <person name="Rinke C."/>
            <person name="Skarshewski A."/>
            <person name="Chaumeil P.A."/>
            <person name="Hugenholtz P."/>
        </authorList>
    </citation>
    <scope>NUCLEOTIDE SEQUENCE [LARGE SCALE GENOMIC DNA]</scope>
    <source>
        <strain evidence="4">UBA11978</strain>
    </source>
</reference>
<comment type="catalytic activity">
    <reaction evidence="3">
        <text>Hydrolysis of (1-&gt;4)-beta-linkages between N-acetylmuramic acid and N-acetyl-D-glucosamine residues in a peptidoglycan and between N-acetyl-D-glucosamine residues in chitodextrins.</text>
        <dbReference type="EC" id="3.2.1.17"/>
    </reaction>
</comment>
<name>A0A350P6I1_9ALTE</name>